<comment type="caution">
    <text evidence="1">The sequence shown here is derived from an EMBL/GenBank/DDBJ whole genome shotgun (WGS) entry which is preliminary data.</text>
</comment>
<dbReference type="EMBL" id="SKCS01000039">
    <property type="protein sequence ID" value="TNN19818.1"/>
    <property type="molecule type" value="Genomic_DNA"/>
</dbReference>
<proteinExistence type="predicted"/>
<dbReference type="Proteomes" id="UP000311919">
    <property type="component" value="Unassembled WGS sequence"/>
</dbReference>
<evidence type="ECO:0000313" key="1">
    <source>
        <dbReference type="EMBL" id="TNN19818.1"/>
    </source>
</evidence>
<evidence type="ECO:0000313" key="2">
    <source>
        <dbReference type="Proteomes" id="UP000311919"/>
    </source>
</evidence>
<gene>
    <name evidence="1" type="ORF">EWB00_006018</name>
</gene>
<reference evidence="1 2" key="1">
    <citation type="submission" date="2019-03" db="EMBL/GenBank/DDBJ databases">
        <title>An improved genome assembly of the fluke Schistosoma japonicum.</title>
        <authorList>
            <person name="Hu W."/>
            <person name="Luo F."/>
            <person name="Yin M."/>
            <person name="Mo X."/>
            <person name="Sun C."/>
            <person name="Wu Q."/>
            <person name="Zhu B."/>
            <person name="Xiang M."/>
            <person name="Wang J."/>
            <person name="Wang Y."/>
            <person name="Zhang T."/>
            <person name="Xu B."/>
            <person name="Zheng H."/>
            <person name="Feng Z."/>
        </authorList>
    </citation>
    <scope>NUCLEOTIDE SEQUENCE [LARGE SCALE GENOMIC DNA]</scope>
    <source>
        <strain evidence="1">HuSjv2</strain>
        <tissue evidence="1">Worms</tissue>
    </source>
</reference>
<dbReference type="OrthoDB" id="419616at2759"/>
<accession>A0A4Z2DTS4</accession>
<organism evidence="1 2">
    <name type="scientific">Schistosoma japonicum</name>
    <name type="common">Blood fluke</name>
    <dbReference type="NCBI Taxonomy" id="6182"/>
    <lineage>
        <taxon>Eukaryota</taxon>
        <taxon>Metazoa</taxon>
        <taxon>Spiralia</taxon>
        <taxon>Lophotrochozoa</taxon>
        <taxon>Platyhelminthes</taxon>
        <taxon>Trematoda</taxon>
        <taxon>Digenea</taxon>
        <taxon>Strigeidida</taxon>
        <taxon>Schistosomatoidea</taxon>
        <taxon>Schistosomatidae</taxon>
        <taxon>Schistosoma</taxon>
    </lineage>
</organism>
<sequence>MISISGIFEITFSFTLTYVDDIASAGLLAAIGSIKYTGLSTFVSTDVAAGQQGVTQTIIIDAHGLCGKFEPTVFGLFFYILRVNFEIITSTYDVTQGSSICHGKIKLRNSSLLGHSYRVVSDYNQIIPKVKMINAN</sequence>
<protein>
    <submittedName>
        <fullName evidence="1">Hippocampus abundant transcript-like protein</fullName>
    </submittedName>
</protein>
<name>A0A4Z2DTS4_SCHJA</name>
<keyword evidence="2" id="KW-1185">Reference proteome</keyword>
<dbReference type="AlphaFoldDB" id="A0A4Z2DTS4"/>